<dbReference type="EMBL" id="CM020620">
    <property type="protein sequence ID" value="KAK1869131.1"/>
    <property type="molecule type" value="Genomic_DNA"/>
</dbReference>
<protein>
    <submittedName>
        <fullName evidence="1">Uncharacterized protein</fullName>
    </submittedName>
</protein>
<name>A0ACC3CFU9_PYRYE</name>
<gene>
    <name evidence="1" type="ORF">I4F81_011613</name>
</gene>
<accession>A0ACC3CFU9</accession>
<organism evidence="1 2">
    <name type="scientific">Pyropia yezoensis</name>
    <name type="common">Susabi-nori</name>
    <name type="synonym">Porphyra yezoensis</name>
    <dbReference type="NCBI Taxonomy" id="2788"/>
    <lineage>
        <taxon>Eukaryota</taxon>
        <taxon>Rhodophyta</taxon>
        <taxon>Bangiophyceae</taxon>
        <taxon>Bangiales</taxon>
        <taxon>Bangiaceae</taxon>
        <taxon>Pyropia</taxon>
    </lineage>
</organism>
<reference evidence="1" key="1">
    <citation type="submission" date="2019-11" db="EMBL/GenBank/DDBJ databases">
        <title>Nori genome reveals adaptations in red seaweeds to the harsh intertidal environment.</title>
        <authorList>
            <person name="Wang D."/>
            <person name="Mao Y."/>
        </authorList>
    </citation>
    <scope>NUCLEOTIDE SEQUENCE</scope>
    <source>
        <tissue evidence="1">Gametophyte</tissue>
    </source>
</reference>
<comment type="caution">
    <text evidence="1">The sequence shown here is derived from an EMBL/GenBank/DDBJ whole genome shotgun (WGS) entry which is preliminary data.</text>
</comment>
<evidence type="ECO:0000313" key="1">
    <source>
        <dbReference type="EMBL" id="KAK1869131.1"/>
    </source>
</evidence>
<evidence type="ECO:0000313" key="2">
    <source>
        <dbReference type="Proteomes" id="UP000798662"/>
    </source>
</evidence>
<dbReference type="Proteomes" id="UP000798662">
    <property type="component" value="Chromosome 3"/>
</dbReference>
<proteinExistence type="predicted"/>
<sequence length="192" mass="19937">MMGRGVGGRGVALPAAAMRPVAAHTCATATRRGRPAARTAVQGAAQPTGRPAAPGRAPAPPRRAPPARGQGGVGERLRRRVGQRLEEQLGRGRARAAPRWGGTTPPPGRQTRHLPARRRGRGHPHPANTTTTAKTSTTTTAATPTSPGPTTAATATAATANATHDATAHPRDARHARHGRVPPHRTLSPIRW</sequence>
<keyword evidence="2" id="KW-1185">Reference proteome</keyword>